<organism evidence="1 2">
    <name type="scientific">Streptomyces achmelvichensis</name>
    <dbReference type="NCBI Taxonomy" id="3134111"/>
    <lineage>
        <taxon>Bacteria</taxon>
        <taxon>Bacillati</taxon>
        <taxon>Actinomycetota</taxon>
        <taxon>Actinomycetes</taxon>
        <taxon>Kitasatosporales</taxon>
        <taxon>Streptomycetaceae</taxon>
        <taxon>Streptomyces</taxon>
    </lineage>
</organism>
<dbReference type="Proteomes" id="UP001377168">
    <property type="component" value="Unassembled WGS sequence"/>
</dbReference>
<keyword evidence="2" id="KW-1185">Reference proteome</keyword>
<reference evidence="1" key="1">
    <citation type="submission" date="2024-03" db="EMBL/GenBank/DDBJ databases">
        <title>Novel Streptomyces species of biotechnological and ecological value are a feature of Machair soil.</title>
        <authorList>
            <person name="Prole J.R."/>
            <person name="Goodfellow M."/>
            <person name="Allenby N."/>
            <person name="Ward A.C."/>
        </authorList>
    </citation>
    <scope>NUCLEOTIDE SEQUENCE</scope>
    <source>
        <strain evidence="1">MS2.AVA.5</strain>
    </source>
</reference>
<protein>
    <submittedName>
        <fullName evidence="1">TetR family transcriptional regulator</fullName>
    </submittedName>
</protein>
<proteinExistence type="predicted"/>
<evidence type="ECO:0000313" key="1">
    <source>
        <dbReference type="EMBL" id="MEJ8637066.1"/>
    </source>
</evidence>
<gene>
    <name evidence="1" type="ORF">WKI67_27250</name>
</gene>
<evidence type="ECO:0000313" key="2">
    <source>
        <dbReference type="Proteomes" id="UP001377168"/>
    </source>
</evidence>
<comment type="caution">
    <text evidence="1">The sequence shown here is derived from an EMBL/GenBank/DDBJ whole genome shotgun (WGS) entry which is preliminary data.</text>
</comment>
<sequence>MAATTRSPSGDPATAAPPRLGLRERKKLRTRTAIRRATFRLITAHGYEATTVEQIAEAADVSPSTVFRYFPAKEDIVLADEYDRVMEAVLRARPAAEPPLESLRAALTEAFAAMLAQEPEEMRQRSRLIVEVPALRARMTGTMAETALLLARAIAERAGREPDDLDVRVFTAAVMGALREALIHWAERDQQDDLVALVHRTLDTLQGGLRLQ</sequence>
<accession>A0ACC6Q0D8</accession>
<name>A0ACC6Q0D8_9ACTN</name>
<dbReference type="EMBL" id="JBBKAJ010000022">
    <property type="protein sequence ID" value="MEJ8637066.1"/>
    <property type="molecule type" value="Genomic_DNA"/>
</dbReference>